<dbReference type="EC" id="7.1.1.2" evidence="9"/>
<dbReference type="Pfam" id="PF00507">
    <property type="entry name" value="Oxidored_q4"/>
    <property type="match status" value="1"/>
</dbReference>
<dbReference type="GO" id="GO:0030964">
    <property type="term" value="C:NADH dehydrogenase complex"/>
    <property type="evidence" value="ECO:0007669"/>
    <property type="project" value="TreeGrafter"/>
</dbReference>
<keyword evidence="7 9" id="KW-0472">Membrane</keyword>
<geneLocation type="mitochondrion" evidence="10"/>
<keyword evidence="9" id="KW-0520">NAD</keyword>
<dbReference type="GO" id="GO:0031966">
    <property type="term" value="C:mitochondrial membrane"/>
    <property type="evidence" value="ECO:0007669"/>
    <property type="project" value="UniProtKB-SubCell"/>
</dbReference>
<organism evidence="10">
    <name type="scientific">Batrisodes sp. 1 EF-2015</name>
    <dbReference type="NCBI Taxonomy" id="1756851"/>
    <lineage>
        <taxon>Eukaryota</taxon>
        <taxon>Metazoa</taxon>
        <taxon>Ecdysozoa</taxon>
        <taxon>Arthropoda</taxon>
        <taxon>Hexapoda</taxon>
        <taxon>Insecta</taxon>
        <taxon>Pterygota</taxon>
        <taxon>Neoptera</taxon>
        <taxon>Endopterygota</taxon>
        <taxon>Coleoptera</taxon>
        <taxon>Polyphaga</taxon>
        <taxon>Staphyliniformia</taxon>
        <taxon>Staphylinidae</taxon>
        <taxon>Omaliinae group</taxon>
        <taxon>Pselaphinae</taxon>
        <taxon>Batrisodes</taxon>
    </lineage>
</organism>
<keyword evidence="5 9" id="KW-0812">Transmembrane</keyword>
<evidence type="ECO:0000256" key="9">
    <source>
        <dbReference type="RuleBase" id="RU003640"/>
    </source>
</evidence>
<sequence>MMLSILIIIISSMMMLMASILAMKSFLDRNKSSPFECGFDPFKSPRLPFSLHFFLIAMIFLIFDIEISLLIPLIYLINMNLSYYFITMIFFMMILLIGLYYEWYQGALNWLF</sequence>
<evidence type="ECO:0000256" key="6">
    <source>
        <dbReference type="ARBA" id="ARBA00022989"/>
    </source>
</evidence>
<comment type="similarity">
    <text evidence="2 9">Belongs to the complex I subunit 3 family.</text>
</comment>
<feature type="transmembrane region" description="Helical" evidence="9">
    <location>
        <begin position="83"/>
        <end position="101"/>
    </location>
</feature>
<dbReference type="GO" id="GO:0008137">
    <property type="term" value="F:NADH dehydrogenase (ubiquinone) activity"/>
    <property type="evidence" value="ECO:0007669"/>
    <property type="project" value="UniProtKB-UniRule"/>
</dbReference>
<keyword evidence="9" id="KW-0249">Electron transport</keyword>
<name>A0A0S2M6Z7_9COLE</name>
<keyword evidence="6 9" id="KW-1133">Transmembrane helix</keyword>
<accession>A0A0S2M6Z7</accession>
<evidence type="ECO:0000313" key="10">
    <source>
        <dbReference type="EMBL" id="ALO70376.1"/>
    </source>
</evidence>
<reference evidence="10" key="1">
    <citation type="submission" date="2015-09" db="EMBL/GenBank/DDBJ databases">
        <title>Staphyliniformia phylogenetics from de novo mitogenomic assemblies.</title>
        <authorList>
            <person name="Favreau E.A."/>
            <person name="Linard B."/>
            <person name="Vogler A.P."/>
        </authorList>
    </citation>
    <scope>NUCLEOTIDE SEQUENCE</scope>
</reference>
<evidence type="ECO:0000256" key="1">
    <source>
        <dbReference type="ARBA" id="ARBA00004370"/>
    </source>
</evidence>
<dbReference type="AlphaFoldDB" id="A0A0S2M6Z7"/>
<keyword evidence="9" id="KW-0830">Ubiquinone</keyword>
<comment type="function">
    <text evidence="9">Core subunit of the mitochondrial membrane respiratory chain NADH dehydrogenase (Complex I) which catalyzes electron transfer from NADH through the respiratory chain, using ubiquinone as an electron acceptor. Essential for the catalytic activity of complex I.</text>
</comment>
<evidence type="ECO:0000256" key="5">
    <source>
        <dbReference type="ARBA" id="ARBA00022692"/>
    </source>
</evidence>
<feature type="transmembrane region" description="Helical" evidence="9">
    <location>
        <begin position="51"/>
        <end position="76"/>
    </location>
</feature>
<keyword evidence="4 9" id="KW-0813">Transport</keyword>
<dbReference type="InterPro" id="IPR000440">
    <property type="entry name" value="NADH_UbQ/plastoQ_OxRdtase_su3"/>
</dbReference>
<keyword evidence="9" id="KW-1278">Translocase</keyword>
<evidence type="ECO:0000256" key="3">
    <source>
        <dbReference type="ARBA" id="ARBA00021007"/>
    </source>
</evidence>
<dbReference type="Gene3D" id="1.20.58.1610">
    <property type="entry name" value="NADH:ubiquinone/plastoquinone oxidoreductase, chain 3"/>
    <property type="match status" value="1"/>
</dbReference>
<gene>
    <name evidence="10" type="primary">nad3</name>
</gene>
<protein>
    <recommendedName>
        <fullName evidence="3 9">NADH-ubiquinone oxidoreductase chain 3</fullName>
        <ecNumber evidence="9">7.1.1.2</ecNumber>
    </recommendedName>
</protein>
<dbReference type="EMBL" id="KT780631">
    <property type="protein sequence ID" value="ALO70376.1"/>
    <property type="molecule type" value="Genomic_DNA"/>
</dbReference>
<proteinExistence type="inferred from homology"/>
<comment type="subcellular location">
    <subcellularLocation>
        <location evidence="1">Membrane</location>
    </subcellularLocation>
    <subcellularLocation>
        <location evidence="9">Mitochondrion membrane</location>
        <topology evidence="9">Multi-pass membrane protein</topology>
    </subcellularLocation>
</comment>
<dbReference type="InterPro" id="IPR038430">
    <property type="entry name" value="NDAH_ubi_oxred_su3_sf"/>
</dbReference>
<evidence type="ECO:0000256" key="8">
    <source>
        <dbReference type="ARBA" id="ARBA00049551"/>
    </source>
</evidence>
<keyword evidence="9" id="KW-0679">Respiratory chain</keyword>
<keyword evidence="9 10" id="KW-0496">Mitochondrion</keyword>
<evidence type="ECO:0000256" key="2">
    <source>
        <dbReference type="ARBA" id="ARBA00008472"/>
    </source>
</evidence>
<evidence type="ECO:0000256" key="4">
    <source>
        <dbReference type="ARBA" id="ARBA00022448"/>
    </source>
</evidence>
<evidence type="ECO:0000256" key="7">
    <source>
        <dbReference type="ARBA" id="ARBA00023136"/>
    </source>
</evidence>
<comment type="catalytic activity">
    <reaction evidence="8 9">
        <text>a ubiquinone + NADH + 5 H(+)(in) = a ubiquinol + NAD(+) + 4 H(+)(out)</text>
        <dbReference type="Rhea" id="RHEA:29091"/>
        <dbReference type="Rhea" id="RHEA-COMP:9565"/>
        <dbReference type="Rhea" id="RHEA-COMP:9566"/>
        <dbReference type="ChEBI" id="CHEBI:15378"/>
        <dbReference type="ChEBI" id="CHEBI:16389"/>
        <dbReference type="ChEBI" id="CHEBI:17976"/>
        <dbReference type="ChEBI" id="CHEBI:57540"/>
        <dbReference type="ChEBI" id="CHEBI:57945"/>
        <dbReference type="EC" id="7.1.1.2"/>
    </reaction>
</comment>
<dbReference type="PANTHER" id="PTHR11058">
    <property type="entry name" value="NADH-UBIQUINONE OXIDOREDUCTASE CHAIN 3"/>
    <property type="match status" value="1"/>
</dbReference>
<dbReference type="PANTHER" id="PTHR11058:SF9">
    <property type="entry name" value="NADH-UBIQUINONE OXIDOREDUCTASE CHAIN 3"/>
    <property type="match status" value="1"/>
</dbReference>